<evidence type="ECO:0000313" key="5">
    <source>
        <dbReference type="Proteomes" id="UP001187682"/>
    </source>
</evidence>
<proteinExistence type="predicted"/>
<keyword evidence="3" id="KW-1133">Transmembrane helix</keyword>
<feature type="transmembrane region" description="Helical" evidence="3">
    <location>
        <begin position="374"/>
        <end position="394"/>
    </location>
</feature>
<keyword evidence="3" id="KW-0472">Membrane</keyword>
<dbReference type="InterPro" id="IPR050375">
    <property type="entry name" value="MFS_TsgA-like"/>
</dbReference>
<dbReference type="InterPro" id="IPR011701">
    <property type="entry name" value="MFS"/>
</dbReference>
<protein>
    <submittedName>
        <fullName evidence="4">Related to glucose/galactose transporter</fullName>
    </submittedName>
</protein>
<evidence type="ECO:0000256" key="3">
    <source>
        <dbReference type="SAM" id="Phobius"/>
    </source>
</evidence>
<dbReference type="InterPro" id="IPR036259">
    <property type="entry name" value="MFS_trans_sf"/>
</dbReference>
<dbReference type="Pfam" id="PF07690">
    <property type="entry name" value="MFS_1"/>
    <property type="match status" value="1"/>
</dbReference>
<feature type="transmembrane region" description="Helical" evidence="3">
    <location>
        <begin position="339"/>
        <end position="362"/>
    </location>
</feature>
<comment type="caution">
    <text evidence="4">The sequence shown here is derived from an EMBL/GenBank/DDBJ whole genome shotgun (WGS) entry which is preliminary data.</text>
</comment>
<keyword evidence="5" id="KW-1185">Reference proteome</keyword>
<gene>
    <name evidence="4" type="ORF">DNG_08928</name>
</gene>
<dbReference type="EMBL" id="ONZQ02000015">
    <property type="protein sequence ID" value="SPO06239.1"/>
    <property type="molecule type" value="Genomic_DNA"/>
</dbReference>
<dbReference type="PANTHER" id="PTHR43702:SF3">
    <property type="entry name" value="PROTEIN TSGA"/>
    <property type="match status" value="1"/>
</dbReference>
<evidence type="ECO:0000256" key="1">
    <source>
        <dbReference type="ARBA" id="ARBA00004429"/>
    </source>
</evidence>
<sequence>MGIKEFIKARPLRTKDNVRTNAAELTLKQSLWPIILVTVLFFLWGFSYGLLDTLNKHFQEVLDITRARSAGLQAAYFGAYPLASLGHAAWLLRHYGYKAVFIWGLFLYGVGALIAIPCIKAGSFAGFCISIFIIGNGLGSLETAANPYITVCGPPKFSEMRINLSQAFNGIGTVVAPLMGSYVFFKFDDKAALDNVQWVYTAIAIFVWGLAIIFYISPIPEITDADMEFQADEADASYAEKPFTKQYTLFHASIAQFCYTGAQVGIASFFINYAVETRPGTSSAMGAQLFAGAQAAFALGRFVGVGLMNYIKPRYVFLAFMTSCIIFIAPSIVHTGTPGIAMLYVVLFFESICFPTIMALGMRGLGRHTKRGSGFIVAGVAGGAVVPPILAATADARNSMGLAMVVPLCFFLVSWSYSLCVNFVPRYTRVIDAFHETTVGADVLDRVDAEKARVSAEDQARKISTPTAP</sequence>
<keyword evidence="2" id="KW-1003">Cell membrane</keyword>
<keyword evidence="3" id="KW-0812">Transmembrane</keyword>
<feature type="transmembrane region" description="Helical" evidence="3">
    <location>
        <begin position="162"/>
        <end position="185"/>
    </location>
</feature>
<feature type="transmembrane region" description="Helical" evidence="3">
    <location>
        <begin position="122"/>
        <end position="141"/>
    </location>
</feature>
<feature type="transmembrane region" description="Helical" evidence="3">
    <location>
        <begin position="249"/>
        <end position="271"/>
    </location>
</feature>
<accession>A0AAE8SYT8</accession>
<dbReference type="GO" id="GO:0005886">
    <property type="term" value="C:plasma membrane"/>
    <property type="evidence" value="ECO:0007669"/>
    <property type="project" value="UniProtKB-SubCell"/>
</dbReference>
<dbReference type="Gene3D" id="1.20.1250.20">
    <property type="entry name" value="MFS general substrate transporter like domains"/>
    <property type="match status" value="2"/>
</dbReference>
<feature type="transmembrane region" description="Helical" evidence="3">
    <location>
        <begin position="197"/>
        <end position="217"/>
    </location>
</feature>
<dbReference type="PANTHER" id="PTHR43702">
    <property type="entry name" value="L-FUCOSE-PROTON SYMPORTER"/>
    <property type="match status" value="1"/>
</dbReference>
<dbReference type="GO" id="GO:0022857">
    <property type="term" value="F:transmembrane transporter activity"/>
    <property type="evidence" value="ECO:0007669"/>
    <property type="project" value="InterPro"/>
</dbReference>
<feature type="transmembrane region" description="Helical" evidence="3">
    <location>
        <begin position="283"/>
        <end position="303"/>
    </location>
</feature>
<dbReference type="SUPFAM" id="SSF103473">
    <property type="entry name" value="MFS general substrate transporter"/>
    <property type="match status" value="1"/>
</dbReference>
<evidence type="ECO:0000313" key="4">
    <source>
        <dbReference type="EMBL" id="SPO06239.1"/>
    </source>
</evidence>
<feature type="transmembrane region" description="Helical" evidence="3">
    <location>
        <begin position="400"/>
        <end position="424"/>
    </location>
</feature>
<dbReference type="Proteomes" id="UP001187682">
    <property type="component" value="Unassembled WGS sequence"/>
</dbReference>
<name>A0AAE8SYT8_9PEZI</name>
<evidence type="ECO:0000256" key="2">
    <source>
        <dbReference type="ARBA" id="ARBA00022475"/>
    </source>
</evidence>
<feature type="transmembrane region" description="Helical" evidence="3">
    <location>
        <begin position="99"/>
        <end position="116"/>
    </location>
</feature>
<comment type="subcellular location">
    <subcellularLocation>
        <location evidence="1">Cell inner membrane</location>
        <topology evidence="1">Multi-pass membrane protein</topology>
    </subcellularLocation>
</comment>
<dbReference type="AlphaFoldDB" id="A0AAE8SYT8"/>
<organism evidence="4 5">
    <name type="scientific">Cephalotrichum gorgonifer</name>
    <dbReference type="NCBI Taxonomy" id="2041049"/>
    <lineage>
        <taxon>Eukaryota</taxon>
        <taxon>Fungi</taxon>
        <taxon>Dikarya</taxon>
        <taxon>Ascomycota</taxon>
        <taxon>Pezizomycotina</taxon>
        <taxon>Sordariomycetes</taxon>
        <taxon>Hypocreomycetidae</taxon>
        <taxon>Microascales</taxon>
        <taxon>Microascaceae</taxon>
        <taxon>Cephalotrichum</taxon>
    </lineage>
</organism>
<reference evidence="4" key="1">
    <citation type="submission" date="2018-03" db="EMBL/GenBank/DDBJ databases">
        <authorList>
            <person name="Guldener U."/>
        </authorList>
    </citation>
    <scope>NUCLEOTIDE SEQUENCE</scope>
</reference>
<feature type="transmembrane region" description="Helical" evidence="3">
    <location>
        <begin position="31"/>
        <end position="51"/>
    </location>
</feature>
<feature type="transmembrane region" description="Helical" evidence="3">
    <location>
        <begin position="71"/>
        <end position="92"/>
    </location>
</feature>
<feature type="transmembrane region" description="Helical" evidence="3">
    <location>
        <begin position="315"/>
        <end position="333"/>
    </location>
</feature>